<dbReference type="PRINTS" id="PR01183">
    <property type="entry name" value="RIBORDTASEM1"/>
</dbReference>
<accession>Q77Y78</accession>
<dbReference type="GO" id="GO:0009263">
    <property type="term" value="P:deoxyribonucleotide biosynthetic process"/>
    <property type="evidence" value="ECO:0007669"/>
    <property type="project" value="InterPro"/>
</dbReference>
<dbReference type="Gene3D" id="3.20.70.20">
    <property type="match status" value="1"/>
</dbReference>
<keyword evidence="2 5" id="KW-0946">Virion</keyword>
<dbReference type="InterPro" id="IPR039718">
    <property type="entry name" value="Rrm1"/>
</dbReference>
<dbReference type="DNASU" id="3289486"/>
<dbReference type="OrthoDB" id="2980at10239"/>
<dbReference type="SUPFAM" id="SSF51998">
    <property type="entry name" value="PFL-like glycyl radical enzymes"/>
    <property type="match status" value="1"/>
</dbReference>
<dbReference type="Proteomes" id="UP000098510">
    <property type="component" value="Segment"/>
</dbReference>
<dbReference type="KEGG" id="vg:3289486"/>
<dbReference type="PROSITE" id="PS00089">
    <property type="entry name" value="RIBORED_LARGE"/>
    <property type="match status" value="1"/>
</dbReference>
<keyword evidence="4 5" id="KW-1035">Host cytoplasm</keyword>
<evidence type="ECO:0000256" key="1">
    <source>
        <dbReference type="ARBA" id="ARBA00010406"/>
    </source>
</evidence>
<dbReference type="InterPro" id="IPR034716">
    <property type="entry name" value="HSV_RIR1_betahv"/>
</dbReference>
<gene>
    <name evidence="6" type="primary">U28</name>
    <name evidence="5" type="synonym">RIR1</name>
</gene>
<comment type="subcellular location">
    <subcellularLocation>
        <location evidence="5">Virion</location>
    </subcellularLocation>
    <subcellularLocation>
        <location evidence="5">Host cytoplasm</location>
    </subcellularLocation>
</comment>
<evidence type="ECO:0000256" key="4">
    <source>
        <dbReference type="ARBA" id="ARBA00023200"/>
    </source>
</evidence>
<dbReference type="GO" id="GO:0044423">
    <property type="term" value="C:virion component"/>
    <property type="evidence" value="ECO:0007669"/>
    <property type="project" value="UniProtKB-UniRule"/>
</dbReference>
<keyword evidence="3 5" id="KW-0426">Late protein</keyword>
<organism evidence="6 7">
    <name type="scientific">Human herpesvirus 7 (strain RK)</name>
    <name type="common">HHV-7</name>
    <name type="synonym">Human T lymphotropic virus</name>
    <dbReference type="NCBI Taxonomy" id="262398"/>
    <lineage>
        <taxon>Viruses</taxon>
        <taxon>Duplodnaviria</taxon>
        <taxon>Heunggongvirae</taxon>
        <taxon>Peploviricota</taxon>
        <taxon>Herviviricetes</taxon>
        <taxon>Herpesvirales</taxon>
        <taxon>Orthoherpesviridae</taxon>
        <taxon>Betaherpesvirinae</taxon>
        <taxon>Roseolovirus</taxon>
        <taxon>Roseolovirus humanbeta7</taxon>
        <taxon>Human betaherpesvirus 7</taxon>
    </lineage>
</organism>
<dbReference type="PANTHER" id="PTHR11573:SF6">
    <property type="entry name" value="RIBONUCLEOSIDE-DIPHOSPHATE REDUCTASE LARGE SUBUNIT"/>
    <property type="match status" value="1"/>
</dbReference>
<reference evidence="6 7" key="1">
    <citation type="journal article" date="1998" name="Virology">
        <title>The DNA sequence of the RK strain of human herpesvirus 7.</title>
        <authorList>
            <person name="Megaw A.G."/>
            <person name="Rapaport D."/>
            <person name="Avidor B."/>
            <person name="Frenkel N."/>
            <person name="Davison A.J."/>
        </authorList>
    </citation>
    <scope>NUCLEOTIDE SEQUENCE [LARGE SCALE GENOMIC DNA]</scope>
    <source>
        <strain evidence="6 7">RK</strain>
    </source>
</reference>
<sequence>MDPNNKVSINKNMGLLRKCLCHDEYNKKRFCYSRFHHKTLLYKQLYEISKILRRLNSGLDMWCLRDAIISALGAMHDAPHVDRLLGQFYLKTNSASEFDSISLILESENILQKELIEFVRDSKVELEKILQAAIHVWRAKFSPGVLAASRFLDEISNSFNGIEENIPTIFLRISVTLASQIKKIEYLQKSFVSHKCPLVEEILILLYKRVCMLPFPCMSNLGLVSEKKSVFDTVFHNVSNFSLEDFLDINSGFFLPAMLNGSYVSVNLTRYHYEAESLMELLLSQLQIVEKDTNKTTGLTIYLEIWHLSLLMWLDFCEILPTTVQVKFCLILPEIFMERLKTENSYWSVFHKALAINLGLYDESDFTSKYLECERTAEHARIKTETLLDNICRCLRRGQMGFIFRKNIHKYSMLPQIASYCLGNSMDVIPFEYGLNTAFRIALNLSYFVENVSEEQKSHTNIDMFHYRDKIFNLKKMRKTVTELVLIGNAVIDYALENRDFLMDGIVNARSLAICVTGLHSALMSMNLPFNSQLGCQLYRIVCENIYYSSVRTSMNCCKKGAEPCSFFQRSKYAQGILHCDLYDNVEYTLPNVLWTNLRSDIKKYGLRNLTFVSGSAMSKEFDLLNCSQSFCPIEGNKILKRSSIKVLHPNPVFHSDLSVYSTELQTLYIPVYNGLFLNRFKNHLEYLSSVNYDVSKVNKNLFSEEEMQEMTIFLNAFDYSVNEMLNMYVGALPFTDHGQANVFFINKTENMRDILVCLYQNGFKTGIYQAVYKNQKCDGVNPSKKFDLLSGFSDGVVMSTMHVFQ</sequence>
<dbReference type="PANTHER" id="PTHR11573">
    <property type="entry name" value="RIBONUCLEOSIDE-DIPHOSPHATE REDUCTASE LARGE CHAIN"/>
    <property type="match status" value="1"/>
</dbReference>
<comment type="function">
    <text evidence="5">Does not possess a ribonucleotide reductase activity. Betaherpesviruses probably use another strategy to expand the dNTP pool in a quiescent host cell.</text>
</comment>
<comment type="caution">
    <text evidence="5">Lacks the conserved sequence Asn-x-Cys-x-Glu essential for ribonucleotide reductase activity.</text>
</comment>
<dbReference type="InterPro" id="IPR013346">
    <property type="entry name" value="NrdE_NrdA_C"/>
</dbReference>
<keyword evidence="7" id="KW-1185">Reference proteome</keyword>
<dbReference type="GO" id="GO:0005524">
    <property type="term" value="F:ATP binding"/>
    <property type="evidence" value="ECO:0007669"/>
    <property type="project" value="InterPro"/>
</dbReference>
<dbReference type="GO" id="GO:0030430">
    <property type="term" value="C:host cell cytoplasm"/>
    <property type="evidence" value="ECO:0007669"/>
    <property type="project" value="UniProtKB-SubCell"/>
</dbReference>
<name>Q77Y78_HHV7R</name>
<dbReference type="SMR" id="Q77Y78"/>
<comment type="similarity">
    <text evidence="1 5">Belongs to the ribonucleoside diphosphate reductase large chain family.</text>
</comment>
<dbReference type="HAMAP" id="MF_04027">
    <property type="entry name" value="HSV_RIR1_betahv"/>
    <property type="match status" value="1"/>
</dbReference>
<dbReference type="GO" id="GO:0004748">
    <property type="term" value="F:ribonucleoside-diphosphate reductase activity, thioredoxin disulfide as acceptor"/>
    <property type="evidence" value="ECO:0007669"/>
    <property type="project" value="InterPro"/>
</dbReference>
<proteinExistence type="inferred from homology"/>
<evidence type="ECO:0000256" key="3">
    <source>
        <dbReference type="ARBA" id="ARBA00022921"/>
    </source>
</evidence>
<dbReference type="GeneID" id="3289486"/>
<evidence type="ECO:0000256" key="2">
    <source>
        <dbReference type="ARBA" id="ARBA00022844"/>
    </source>
</evidence>
<dbReference type="RefSeq" id="YP_073768.1">
    <property type="nucleotide sequence ID" value="NC_001716.2"/>
</dbReference>
<evidence type="ECO:0000256" key="5">
    <source>
        <dbReference type="HAMAP-Rule" id="MF_04027"/>
    </source>
</evidence>
<dbReference type="Pfam" id="PF00317">
    <property type="entry name" value="Ribonuc_red_lgN"/>
    <property type="match status" value="1"/>
</dbReference>
<dbReference type="EMBL" id="AF037218">
    <property type="protein sequence ID" value="AAC40742.1"/>
    <property type="molecule type" value="Genomic_DNA"/>
</dbReference>
<dbReference type="Pfam" id="PF02867">
    <property type="entry name" value="Ribonuc_red_lgC"/>
    <property type="match status" value="2"/>
</dbReference>
<evidence type="ECO:0000313" key="7">
    <source>
        <dbReference type="Proteomes" id="UP000098510"/>
    </source>
</evidence>
<dbReference type="InterPro" id="IPR000788">
    <property type="entry name" value="RNR_lg_C"/>
</dbReference>
<evidence type="ECO:0000313" key="6">
    <source>
        <dbReference type="EMBL" id="AAC40742.1"/>
    </source>
</evidence>
<dbReference type="InterPro" id="IPR013509">
    <property type="entry name" value="RNR_lsu_N"/>
</dbReference>
<protein>
    <recommendedName>
        <fullName evidence="5">Ribonucleoside-diphosphate reductase large subunit-like protein</fullName>
    </recommendedName>
</protein>
<organismHost>
    <name type="scientific">Homo sapiens</name>
    <name type="common">Human</name>
    <dbReference type="NCBI Taxonomy" id="9606"/>
</organismHost>